<gene>
    <name evidence="2" type="ORF">RRG08_010461</name>
</gene>
<evidence type="ECO:0000313" key="3">
    <source>
        <dbReference type="Proteomes" id="UP001283361"/>
    </source>
</evidence>
<sequence>MPADWRKVLEAARVKPEPFKNFNVIAKDMTSEKFLKFTEFLQGHFLASCSFPLRPMQELKISHDHLHLMLYRNCWNGPFSSAPVTKMQARGPPPRKRQHQASTPCSELQGHPQQAYPGPIPRSGPKF</sequence>
<comment type="caution">
    <text evidence="2">The sequence shown here is derived from an EMBL/GenBank/DDBJ whole genome shotgun (WGS) entry which is preliminary data.</text>
</comment>
<protein>
    <submittedName>
        <fullName evidence="2">Uncharacterized protein</fullName>
    </submittedName>
</protein>
<organism evidence="2 3">
    <name type="scientific">Elysia crispata</name>
    <name type="common">lettuce slug</name>
    <dbReference type="NCBI Taxonomy" id="231223"/>
    <lineage>
        <taxon>Eukaryota</taxon>
        <taxon>Metazoa</taxon>
        <taxon>Spiralia</taxon>
        <taxon>Lophotrochozoa</taxon>
        <taxon>Mollusca</taxon>
        <taxon>Gastropoda</taxon>
        <taxon>Heterobranchia</taxon>
        <taxon>Euthyneura</taxon>
        <taxon>Panpulmonata</taxon>
        <taxon>Sacoglossa</taxon>
        <taxon>Placobranchoidea</taxon>
        <taxon>Plakobranchidae</taxon>
        <taxon>Elysia</taxon>
    </lineage>
</organism>
<feature type="compositionally biased region" description="Pro residues" evidence="1">
    <location>
        <begin position="118"/>
        <end position="127"/>
    </location>
</feature>
<evidence type="ECO:0000313" key="2">
    <source>
        <dbReference type="EMBL" id="KAK3791057.1"/>
    </source>
</evidence>
<keyword evidence="3" id="KW-1185">Reference proteome</keyword>
<evidence type="ECO:0000256" key="1">
    <source>
        <dbReference type="SAM" id="MobiDB-lite"/>
    </source>
</evidence>
<dbReference type="AlphaFoldDB" id="A0AAE1E211"/>
<feature type="region of interest" description="Disordered" evidence="1">
    <location>
        <begin position="82"/>
        <end position="127"/>
    </location>
</feature>
<proteinExistence type="predicted"/>
<dbReference type="EMBL" id="JAWDGP010001486">
    <property type="protein sequence ID" value="KAK3791057.1"/>
    <property type="molecule type" value="Genomic_DNA"/>
</dbReference>
<name>A0AAE1E211_9GAST</name>
<dbReference type="Proteomes" id="UP001283361">
    <property type="component" value="Unassembled WGS sequence"/>
</dbReference>
<reference evidence="2" key="1">
    <citation type="journal article" date="2023" name="G3 (Bethesda)">
        <title>A reference genome for the long-term kleptoplast-retaining sea slug Elysia crispata morphotype clarki.</title>
        <authorList>
            <person name="Eastman K.E."/>
            <person name="Pendleton A.L."/>
            <person name="Shaikh M.A."/>
            <person name="Suttiyut T."/>
            <person name="Ogas R."/>
            <person name="Tomko P."/>
            <person name="Gavelis G."/>
            <person name="Widhalm J.R."/>
            <person name="Wisecaver J.H."/>
        </authorList>
    </citation>
    <scope>NUCLEOTIDE SEQUENCE</scope>
    <source>
        <strain evidence="2">ECLA1</strain>
    </source>
</reference>
<accession>A0AAE1E211</accession>